<keyword evidence="4 5" id="KW-0472">Membrane</keyword>
<evidence type="ECO:0000313" key="6">
    <source>
        <dbReference type="EMBL" id="HJA09299.1"/>
    </source>
</evidence>
<protein>
    <submittedName>
        <fullName evidence="6">MFS transporter</fullName>
    </submittedName>
</protein>
<feature type="transmembrane region" description="Helical" evidence="5">
    <location>
        <begin position="163"/>
        <end position="182"/>
    </location>
</feature>
<dbReference type="Proteomes" id="UP000824225">
    <property type="component" value="Unassembled WGS sequence"/>
</dbReference>
<comment type="subcellular location">
    <subcellularLocation>
        <location evidence="1">Membrane</location>
        <topology evidence="1">Multi-pass membrane protein</topology>
    </subcellularLocation>
</comment>
<dbReference type="CDD" id="cd17393">
    <property type="entry name" value="MFS_MosC_like"/>
    <property type="match status" value="1"/>
</dbReference>
<gene>
    <name evidence="6" type="ORF">H9962_08950</name>
</gene>
<sequence>MVRFRPSHPAAAHWACAYFFATCGVAYGTVMSRIPAIKGEVGLNEAELGSALLCLGLGALTAFAGAGWAQTRIGSRPVLIFGGLAQLLAFPLVGLAENLWSLALAFYVLGLFNGTTEAAMGTQAILVERAAGRPRLSSLHALYSFGGLIGSLGGALLAGFTPLTHFCLVAVPALCPLPFAALRLLPDTPEPAREKRGFRAPPLPLLLLGFMALCCYAAEGTVGDWGALLLHQFKGASDRTAALAYAAFSATMAVCRLFGDRLRATYGDYALMRRLAVVATSGILLALFSPWAAASLAGYALMGAGQSVIVPIVFSAVGRTSGMSTGSAVAVASAMGFGGLLLAPPLIGILAQAVGLDKALWVVVALYACLIGGARLVRKN</sequence>
<dbReference type="SUPFAM" id="SSF103473">
    <property type="entry name" value="MFS general substrate transporter"/>
    <property type="match status" value="1"/>
</dbReference>
<evidence type="ECO:0000256" key="5">
    <source>
        <dbReference type="SAM" id="Phobius"/>
    </source>
</evidence>
<evidence type="ECO:0000256" key="3">
    <source>
        <dbReference type="ARBA" id="ARBA00022989"/>
    </source>
</evidence>
<feature type="transmembrane region" description="Helical" evidence="5">
    <location>
        <begin position="203"/>
        <end position="222"/>
    </location>
</feature>
<feature type="transmembrane region" description="Helical" evidence="5">
    <location>
        <begin position="297"/>
        <end position="317"/>
    </location>
</feature>
<feature type="transmembrane region" description="Helical" evidence="5">
    <location>
        <begin position="139"/>
        <end position="157"/>
    </location>
</feature>
<dbReference type="Pfam" id="PF07690">
    <property type="entry name" value="MFS_1"/>
    <property type="match status" value="1"/>
</dbReference>
<name>A0A9D2KKW2_9BACT</name>
<dbReference type="PANTHER" id="PTHR23514:SF13">
    <property type="entry name" value="INNER MEMBRANE PROTEIN YBJJ"/>
    <property type="match status" value="1"/>
</dbReference>
<organism evidence="6 7">
    <name type="scientific">Candidatus Mailhella merdigallinarum</name>
    <dbReference type="NCBI Taxonomy" id="2838658"/>
    <lineage>
        <taxon>Bacteria</taxon>
        <taxon>Pseudomonadati</taxon>
        <taxon>Thermodesulfobacteriota</taxon>
        <taxon>Desulfovibrionia</taxon>
        <taxon>Desulfovibrionales</taxon>
        <taxon>Desulfovibrionaceae</taxon>
        <taxon>Mailhella</taxon>
    </lineage>
</organism>
<keyword evidence="3 5" id="KW-1133">Transmembrane helix</keyword>
<evidence type="ECO:0000313" key="7">
    <source>
        <dbReference type="Proteomes" id="UP000824225"/>
    </source>
</evidence>
<feature type="transmembrane region" description="Helical" evidence="5">
    <location>
        <begin position="329"/>
        <end position="353"/>
    </location>
</feature>
<feature type="transmembrane region" description="Helical" evidence="5">
    <location>
        <begin position="78"/>
        <end position="96"/>
    </location>
</feature>
<dbReference type="GO" id="GO:0016020">
    <property type="term" value="C:membrane"/>
    <property type="evidence" value="ECO:0007669"/>
    <property type="project" value="UniProtKB-SubCell"/>
</dbReference>
<feature type="transmembrane region" description="Helical" evidence="5">
    <location>
        <begin position="50"/>
        <end position="69"/>
    </location>
</feature>
<dbReference type="PANTHER" id="PTHR23514">
    <property type="entry name" value="BYPASS OF STOP CODON PROTEIN 6"/>
    <property type="match status" value="1"/>
</dbReference>
<evidence type="ECO:0000256" key="4">
    <source>
        <dbReference type="ARBA" id="ARBA00023136"/>
    </source>
</evidence>
<dbReference type="AlphaFoldDB" id="A0A9D2KKW2"/>
<dbReference type="InterPro" id="IPR051788">
    <property type="entry name" value="MFS_Transporter"/>
</dbReference>
<evidence type="ECO:0000256" key="2">
    <source>
        <dbReference type="ARBA" id="ARBA00022692"/>
    </source>
</evidence>
<dbReference type="GO" id="GO:0022857">
    <property type="term" value="F:transmembrane transporter activity"/>
    <property type="evidence" value="ECO:0007669"/>
    <property type="project" value="InterPro"/>
</dbReference>
<accession>A0A9D2KKW2</accession>
<keyword evidence="2 5" id="KW-0812">Transmembrane</keyword>
<feature type="transmembrane region" description="Helical" evidence="5">
    <location>
        <begin position="271"/>
        <end position="291"/>
    </location>
</feature>
<feature type="transmembrane region" description="Helical" evidence="5">
    <location>
        <begin position="12"/>
        <end position="30"/>
    </location>
</feature>
<dbReference type="InterPro" id="IPR011701">
    <property type="entry name" value="MFS"/>
</dbReference>
<feature type="transmembrane region" description="Helical" evidence="5">
    <location>
        <begin position="102"/>
        <end position="127"/>
    </location>
</feature>
<evidence type="ECO:0000256" key="1">
    <source>
        <dbReference type="ARBA" id="ARBA00004141"/>
    </source>
</evidence>
<proteinExistence type="predicted"/>
<comment type="caution">
    <text evidence="6">The sequence shown here is derived from an EMBL/GenBank/DDBJ whole genome shotgun (WGS) entry which is preliminary data.</text>
</comment>
<reference evidence="6" key="1">
    <citation type="journal article" date="2021" name="PeerJ">
        <title>Extensive microbial diversity within the chicken gut microbiome revealed by metagenomics and culture.</title>
        <authorList>
            <person name="Gilroy R."/>
            <person name="Ravi A."/>
            <person name="Getino M."/>
            <person name="Pursley I."/>
            <person name="Horton D.L."/>
            <person name="Alikhan N.F."/>
            <person name="Baker D."/>
            <person name="Gharbi K."/>
            <person name="Hall N."/>
            <person name="Watson M."/>
            <person name="Adriaenssens E.M."/>
            <person name="Foster-Nyarko E."/>
            <person name="Jarju S."/>
            <person name="Secka A."/>
            <person name="Antonio M."/>
            <person name="Oren A."/>
            <person name="Chaudhuri R.R."/>
            <person name="La Ragione R."/>
            <person name="Hildebrand F."/>
            <person name="Pallen M.J."/>
        </authorList>
    </citation>
    <scope>NUCLEOTIDE SEQUENCE</scope>
    <source>
        <strain evidence="6">CHK186-16707</strain>
    </source>
</reference>
<dbReference type="Gene3D" id="1.20.1250.20">
    <property type="entry name" value="MFS general substrate transporter like domains"/>
    <property type="match status" value="2"/>
</dbReference>
<feature type="transmembrane region" description="Helical" evidence="5">
    <location>
        <begin position="242"/>
        <end position="259"/>
    </location>
</feature>
<dbReference type="EMBL" id="DXAN01000028">
    <property type="protein sequence ID" value="HJA09299.1"/>
    <property type="molecule type" value="Genomic_DNA"/>
</dbReference>
<dbReference type="InterPro" id="IPR036259">
    <property type="entry name" value="MFS_trans_sf"/>
</dbReference>
<feature type="transmembrane region" description="Helical" evidence="5">
    <location>
        <begin position="359"/>
        <end position="377"/>
    </location>
</feature>
<reference evidence="6" key="2">
    <citation type="submission" date="2021-04" db="EMBL/GenBank/DDBJ databases">
        <authorList>
            <person name="Gilroy R."/>
        </authorList>
    </citation>
    <scope>NUCLEOTIDE SEQUENCE</scope>
    <source>
        <strain evidence="6">CHK186-16707</strain>
    </source>
</reference>